<reference evidence="4" key="1">
    <citation type="journal article" date="2019" name="Int. J. Syst. Evol. Microbiol.">
        <title>The Global Catalogue of Microorganisms (GCM) 10K type strain sequencing project: providing services to taxonomists for standard genome sequencing and annotation.</title>
        <authorList>
            <consortium name="The Broad Institute Genomics Platform"/>
            <consortium name="The Broad Institute Genome Sequencing Center for Infectious Disease"/>
            <person name="Wu L."/>
            <person name="Ma J."/>
        </authorList>
    </citation>
    <scope>NUCLEOTIDE SEQUENCE [LARGE SCALE GENOMIC DNA]</scope>
    <source>
        <strain evidence="4">CGMCC 4.7093</strain>
    </source>
</reference>
<evidence type="ECO:0000313" key="3">
    <source>
        <dbReference type="EMBL" id="MFC5066359.1"/>
    </source>
</evidence>
<keyword evidence="1" id="KW-0175">Coiled coil</keyword>
<comment type="caution">
    <text evidence="3">The sequence shown here is derived from an EMBL/GenBank/DDBJ whole genome shotgun (WGS) entry which is preliminary data.</text>
</comment>
<keyword evidence="4" id="KW-1185">Reference proteome</keyword>
<evidence type="ECO:0000313" key="4">
    <source>
        <dbReference type="Proteomes" id="UP001595947"/>
    </source>
</evidence>
<proteinExistence type="predicted"/>
<organism evidence="3 4">
    <name type="scientific">Actinomycetospora atypica</name>
    <dbReference type="NCBI Taxonomy" id="1290095"/>
    <lineage>
        <taxon>Bacteria</taxon>
        <taxon>Bacillati</taxon>
        <taxon>Actinomycetota</taxon>
        <taxon>Actinomycetes</taxon>
        <taxon>Pseudonocardiales</taxon>
        <taxon>Pseudonocardiaceae</taxon>
        <taxon>Actinomycetospora</taxon>
    </lineage>
</organism>
<dbReference type="Proteomes" id="UP001595947">
    <property type="component" value="Unassembled WGS sequence"/>
</dbReference>
<evidence type="ECO:0000256" key="2">
    <source>
        <dbReference type="SAM" id="MobiDB-lite"/>
    </source>
</evidence>
<name>A0ABV9YYI3_9PSEU</name>
<evidence type="ECO:0000256" key="1">
    <source>
        <dbReference type="SAM" id="Coils"/>
    </source>
</evidence>
<protein>
    <submittedName>
        <fullName evidence="3">Recombinase</fullName>
    </submittedName>
</protein>
<gene>
    <name evidence="3" type="ORF">ACFPBZ_29440</name>
</gene>
<feature type="compositionally biased region" description="Basic and acidic residues" evidence="2">
    <location>
        <begin position="148"/>
        <end position="158"/>
    </location>
</feature>
<feature type="non-terminal residue" evidence="3">
    <location>
        <position position="1"/>
    </location>
</feature>
<dbReference type="EMBL" id="JBHSIV010000088">
    <property type="protein sequence ID" value="MFC5066359.1"/>
    <property type="molecule type" value="Genomic_DNA"/>
</dbReference>
<feature type="region of interest" description="Disordered" evidence="2">
    <location>
        <begin position="136"/>
        <end position="158"/>
    </location>
</feature>
<sequence length="158" mass="18023">VPLTSFEKLPDGSYRLSSADFVDLYQKASNATNSKKYADMANESLGNTLDKNMALFDKNMALEQENSFLKNQQKVDVSAVVAENKKLKEENRSLRQRLTQLKNAFQKSITRLSIRFGLVEKDMGISEELKILDQEKTLASQQNAPERNIGRSENEMEW</sequence>
<feature type="coiled-coil region" evidence="1">
    <location>
        <begin position="52"/>
        <end position="104"/>
    </location>
</feature>
<accession>A0ABV9YYI3</accession>